<organism evidence="1 2">
    <name type="scientific">Racocetra persica</name>
    <dbReference type="NCBI Taxonomy" id="160502"/>
    <lineage>
        <taxon>Eukaryota</taxon>
        <taxon>Fungi</taxon>
        <taxon>Fungi incertae sedis</taxon>
        <taxon>Mucoromycota</taxon>
        <taxon>Glomeromycotina</taxon>
        <taxon>Glomeromycetes</taxon>
        <taxon>Diversisporales</taxon>
        <taxon>Gigasporaceae</taxon>
        <taxon>Racocetra</taxon>
    </lineage>
</organism>
<name>A0ACA9SD57_9GLOM</name>
<dbReference type="EMBL" id="CAJVQC010108605">
    <property type="protein sequence ID" value="CAG8834248.1"/>
    <property type="molecule type" value="Genomic_DNA"/>
</dbReference>
<evidence type="ECO:0000313" key="2">
    <source>
        <dbReference type="Proteomes" id="UP000789920"/>
    </source>
</evidence>
<feature type="non-terminal residue" evidence="1">
    <location>
        <position position="1"/>
    </location>
</feature>
<comment type="caution">
    <text evidence="1">The sequence shown here is derived from an EMBL/GenBank/DDBJ whole genome shotgun (WGS) entry which is preliminary data.</text>
</comment>
<evidence type="ECO:0000313" key="1">
    <source>
        <dbReference type="EMBL" id="CAG8834248.1"/>
    </source>
</evidence>
<protein>
    <submittedName>
        <fullName evidence="1">529_t:CDS:1</fullName>
    </submittedName>
</protein>
<sequence>KFDSNDSGSSSSGSTKLDPFIIGGGRVLEGAGTYVVISIG</sequence>
<reference evidence="1" key="1">
    <citation type="submission" date="2021-06" db="EMBL/GenBank/DDBJ databases">
        <authorList>
            <person name="Kallberg Y."/>
            <person name="Tangrot J."/>
            <person name="Rosling A."/>
        </authorList>
    </citation>
    <scope>NUCLEOTIDE SEQUENCE</scope>
    <source>
        <strain evidence="1">MA461A</strain>
    </source>
</reference>
<dbReference type="Proteomes" id="UP000789920">
    <property type="component" value="Unassembled WGS sequence"/>
</dbReference>
<feature type="non-terminal residue" evidence="1">
    <location>
        <position position="40"/>
    </location>
</feature>
<accession>A0ACA9SD57</accession>
<proteinExistence type="predicted"/>
<gene>
    <name evidence="1" type="ORF">RPERSI_LOCUS29133</name>
</gene>
<keyword evidence="2" id="KW-1185">Reference proteome</keyword>